<evidence type="ECO:0000256" key="3">
    <source>
        <dbReference type="SAM" id="MobiDB-lite"/>
    </source>
</evidence>
<dbReference type="GO" id="GO:0003676">
    <property type="term" value="F:nucleic acid binding"/>
    <property type="evidence" value="ECO:0007669"/>
    <property type="project" value="InterPro"/>
</dbReference>
<gene>
    <name evidence="5" type="ORF">R3P38DRAFT_2769082</name>
</gene>
<evidence type="ECO:0000256" key="2">
    <source>
        <dbReference type="ARBA" id="ARBA00022801"/>
    </source>
</evidence>
<comment type="caution">
    <text evidence="5">The sequence shown here is derived from an EMBL/GenBank/DDBJ whole genome shotgun (WGS) entry which is preliminary data.</text>
</comment>
<evidence type="ECO:0000313" key="5">
    <source>
        <dbReference type="EMBL" id="KAK7040607.1"/>
    </source>
</evidence>
<organism evidence="5 6">
    <name type="scientific">Favolaschia claudopus</name>
    <dbReference type="NCBI Taxonomy" id="2862362"/>
    <lineage>
        <taxon>Eukaryota</taxon>
        <taxon>Fungi</taxon>
        <taxon>Dikarya</taxon>
        <taxon>Basidiomycota</taxon>
        <taxon>Agaricomycotina</taxon>
        <taxon>Agaricomycetes</taxon>
        <taxon>Agaricomycetidae</taxon>
        <taxon>Agaricales</taxon>
        <taxon>Marasmiineae</taxon>
        <taxon>Mycenaceae</taxon>
        <taxon>Favolaschia</taxon>
    </lineage>
</organism>
<keyword evidence="6" id="KW-1185">Reference proteome</keyword>
<dbReference type="EMBL" id="JAWWNJ010000015">
    <property type="protein sequence ID" value="KAK7040607.1"/>
    <property type="molecule type" value="Genomic_DNA"/>
</dbReference>
<dbReference type="GO" id="GO:0005634">
    <property type="term" value="C:nucleus"/>
    <property type="evidence" value="ECO:0007669"/>
    <property type="project" value="TreeGrafter"/>
</dbReference>
<proteinExistence type="predicted"/>
<dbReference type="Gene3D" id="3.30.420.10">
    <property type="entry name" value="Ribonuclease H-like superfamily/Ribonuclease H"/>
    <property type="match status" value="1"/>
</dbReference>
<dbReference type="Proteomes" id="UP001362999">
    <property type="component" value="Unassembled WGS sequence"/>
</dbReference>
<dbReference type="PANTHER" id="PTHR13620">
    <property type="entry name" value="3-5 EXONUCLEASE"/>
    <property type="match status" value="1"/>
</dbReference>
<feature type="domain" description="3'-5' exonuclease" evidence="4">
    <location>
        <begin position="90"/>
        <end position="240"/>
    </location>
</feature>
<reference evidence="5 6" key="1">
    <citation type="journal article" date="2024" name="J Genomics">
        <title>Draft genome sequencing and assembly of Favolaschia claudopus CIRM-BRFM 2984 isolated from oak limbs.</title>
        <authorList>
            <person name="Navarro D."/>
            <person name="Drula E."/>
            <person name="Chaduli D."/>
            <person name="Cazenave R."/>
            <person name="Ahrendt S."/>
            <person name="Wang J."/>
            <person name="Lipzen A."/>
            <person name="Daum C."/>
            <person name="Barry K."/>
            <person name="Grigoriev I.V."/>
            <person name="Favel A."/>
            <person name="Rosso M.N."/>
            <person name="Martin F."/>
        </authorList>
    </citation>
    <scope>NUCLEOTIDE SEQUENCE [LARGE SCALE GENOMIC DNA]</scope>
    <source>
        <strain evidence="5 6">CIRM-BRFM 2984</strain>
    </source>
</reference>
<dbReference type="AlphaFoldDB" id="A0AAW0CQ05"/>
<dbReference type="GO" id="GO:0008408">
    <property type="term" value="F:3'-5' exonuclease activity"/>
    <property type="evidence" value="ECO:0007669"/>
    <property type="project" value="InterPro"/>
</dbReference>
<dbReference type="InterPro" id="IPR036397">
    <property type="entry name" value="RNaseH_sf"/>
</dbReference>
<sequence>MHPTIANVQAHVVTGWHYPSLAQVILSQYKLRAGRKVVVINTLSAANAQLACIRDDSIIGFDIEATPKKSNVAAATTPVLPDIAIDWTGKQCCLIQIAHQDILTVLDLTKIKALPMELKRIIESPHIVKCTVGVTSDTTRLWLDFRIQCRRFLDLGFMVRIGAPLLYAEKPEDHAAANISLQRCVADILGRSLDKTVQDHDWKGGLPDESQDAENYNELLQYAALDAEASLELFFVIENLVQAQMIALDRHLPEYWYCYNFIDGIAVRLYQSQLGRNIGWKWTICPCSSHYIEPQLCTIFNETRGGREPTIRVNGPFGEYRTTGWTDPSQSKSLPFILPMGSESMGRRRGGQTPSQSSKLESVRKRPTTGLIG</sequence>
<dbReference type="InterPro" id="IPR002562">
    <property type="entry name" value="3'-5'_exonuclease_dom"/>
</dbReference>
<dbReference type="InterPro" id="IPR051132">
    <property type="entry name" value="3-5_Exonuclease_domain"/>
</dbReference>
<name>A0AAW0CQ05_9AGAR</name>
<keyword evidence="1" id="KW-0540">Nuclease</keyword>
<keyword evidence="2" id="KW-0378">Hydrolase</keyword>
<evidence type="ECO:0000259" key="4">
    <source>
        <dbReference type="Pfam" id="PF01612"/>
    </source>
</evidence>
<feature type="region of interest" description="Disordered" evidence="3">
    <location>
        <begin position="342"/>
        <end position="373"/>
    </location>
</feature>
<dbReference type="GO" id="GO:0005737">
    <property type="term" value="C:cytoplasm"/>
    <property type="evidence" value="ECO:0007669"/>
    <property type="project" value="TreeGrafter"/>
</dbReference>
<dbReference type="PANTHER" id="PTHR13620:SF104">
    <property type="entry name" value="EXONUCLEASE 3'-5' DOMAIN-CONTAINING PROTEIN 2"/>
    <property type="match status" value="1"/>
</dbReference>
<accession>A0AAW0CQ05</accession>
<protein>
    <submittedName>
        <fullName evidence="5">Ribonuclease H-like domain-containing protein</fullName>
    </submittedName>
</protein>
<evidence type="ECO:0000313" key="6">
    <source>
        <dbReference type="Proteomes" id="UP001362999"/>
    </source>
</evidence>
<dbReference type="InterPro" id="IPR012337">
    <property type="entry name" value="RNaseH-like_sf"/>
</dbReference>
<dbReference type="SUPFAM" id="SSF53098">
    <property type="entry name" value="Ribonuclease H-like"/>
    <property type="match status" value="1"/>
</dbReference>
<dbReference type="GO" id="GO:0006139">
    <property type="term" value="P:nucleobase-containing compound metabolic process"/>
    <property type="evidence" value="ECO:0007669"/>
    <property type="project" value="InterPro"/>
</dbReference>
<evidence type="ECO:0000256" key="1">
    <source>
        <dbReference type="ARBA" id="ARBA00022722"/>
    </source>
</evidence>
<dbReference type="Pfam" id="PF01612">
    <property type="entry name" value="DNA_pol_A_exo1"/>
    <property type="match status" value="1"/>
</dbReference>